<sequence>MAGTIKKLLHKRKSSQSSDPAAGPINNNSLNRSDSTRSHRHSFNKIPKSLSVPSNMSNPSSMSLEQQPDLTLPTITSLQSKHSRSPTRDLGFRKLINRSTTDMDTDDEEDVTYSRVAPVVPQLKVSRADTSSLQGSPLTGIPHKDNDDTPATIGSDGKDGKFIEDSSPAESDVHVPQTGNSTEISTTNNSNTGGGET</sequence>
<reference evidence="1" key="1">
    <citation type="submission" date="2023-04" db="EMBL/GenBank/DDBJ databases">
        <title>Ambrosiozyma monospora NBRC 10751.</title>
        <authorList>
            <person name="Ichikawa N."/>
            <person name="Sato H."/>
            <person name="Tonouchi N."/>
        </authorList>
    </citation>
    <scope>NUCLEOTIDE SEQUENCE</scope>
    <source>
        <strain evidence="1">NBRC 10751</strain>
    </source>
</reference>
<name>A0ACB5TD56_AMBMO</name>
<dbReference type="EMBL" id="BSXS01006468">
    <property type="protein sequence ID" value="GME85600.1"/>
    <property type="molecule type" value="Genomic_DNA"/>
</dbReference>
<proteinExistence type="predicted"/>
<evidence type="ECO:0000313" key="2">
    <source>
        <dbReference type="Proteomes" id="UP001165064"/>
    </source>
</evidence>
<protein>
    <submittedName>
        <fullName evidence="1">Unnamed protein product</fullName>
    </submittedName>
</protein>
<dbReference type="Proteomes" id="UP001165064">
    <property type="component" value="Unassembled WGS sequence"/>
</dbReference>
<accession>A0ACB5TD56</accession>
<comment type="caution">
    <text evidence="1">The sequence shown here is derived from an EMBL/GenBank/DDBJ whole genome shotgun (WGS) entry which is preliminary data.</text>
</comment>
<gene>
    <name evidence="1" type="ORF">Amon02_000767700</name>
</gene>
<keyword evidence="2" id="KW-1185">Reference proteome</keyword>
<evidence type="ECO:0000313" key="1">
    <source>
        <dbReference type="EMBL" id="GME85600.1"/>
    </source>
</evidence>
<organism evidence="1 2">
    <name type="scientific">Ambrosiozyma monospora</name>
    <name type="common">Yeast</name>
    <name type="synonym">Endomycopsis monosporus</name>
    <dbReference type="NCBI Taxonomy" id="43982"/>
    <lineage>
        <taxon>Eukaryota</taxon>
        <taxon>Fungi</taxon>
        <taxon>Dikarya</taxon>
        <taxon>Ascomycota</taxon>
        <taxon>Saccharomycotina</taxon>
        <taxon>Pichiomycetes</taxon>
        <taxon>Pichiales</taxon>
        <taxon>Pichiaceae</taxon>
        <taxon>Ambrosiozyma</taxon>
    </lineage>
</organism>